<organism evidence="1">
    <name type="scientific">marine sediment metagenome</name>
    <dbReference type="NCBI Taxonomy" id="412755"/>
    <lineage>
        <taxon>unclassified sequences</taxon>
        <taxon>metagenomes</taxon>
        <taxon>ecological metagenomes</taxon>
    </lineage>
</organism>
<reference evidence="1" key="1">
    <citation type="journal article" date="2015" name="Nature">
        <title>Complex archaea that bridge the gap between prokaryotes and eukaryotes.</title>
        <authorList>
            <person name="Spang A."/>
            <person name="Saw J.H."/>
            <person name="Jorgensen S.L."/>
            <person name="Zaremba-Niedzwiedzka K."/>
            <person name="Martijn J."/>
            <person name="Lind A.E."/>
            <person name="van Eijk R."/>
            <person name="Schleper C."/>
            <person name="Guy L."/>
            <person name="Ettema T.J."/>
        </authorList>
    </citation>
    <scope>NUCLEOTIDE SEQUENCE</scope>
</reference>
<accession>A0A0F9WUA5</accession>
<sequence length="244" mass="26317">MNDSTSLSLFCHRFSPGEMQVVVAGSLGHDLASIHLADALRPQLQDKNSALRAIIMSSGLKINTDKLLKKIERLSVKELLLLQRTVASASNALHADPEAIFGPRSLPCLSVLRVAGLVSPTDRPAYGLIIVSFDDEGSWEEIVLRHASKIENCDLSCVGIMERAERIVELVSSARAEIDGAAAELMQECYGLASASGLRFARVNVRAGKVSLTEIPVIDLQRDIRDQSLKGLVLQGVNAPPPSN</sequence>
<dbReference type="EMBL" id="LAZR01000200">
    <property type="protein sequence ID" value="KKN82453.1"/>
    <property type="molecule type" value="Genomic_DNA"/>
</dbReference>
<dbReference type="AlphaFoldDB" id="A0A0F9WUA5"/>
<comment type="caution">
    <text evidence="1">The sequence shown here is derived from an EMBL/GenBank/DDBJ whole genome shotgun (WGS) entry which is preliminary data.</text>
</comment>
<proteinExistence type="predicted"/>
<protein>
    <submittedName>
        <fullName evidence="1">Uncharacterized protein</fullName>
    </submittedName>
</protein>
<gene>
    <name evidence="1" type="ORF">LCGC14_0308750</name>
</gene>
<name>A0A0F9WUA5_9ZZZZ</name>
<evidence type="ECO:0000313" key="1">
    <source>
        <dbReference type="EMBL" id="KKN82453.1"/>
    </source>
</evidence>